<dbReference type="SUPFAM" id="SSF141694">
    <property type="entry name" value="AF2212/PG0164-like"/>
    <property type="match status" value="1"/>
</dbReference>
<evidence type="ECO:0000313" key="1">
    <source>
        <dbReference type="EMBL" id="MFD2247718.1"/>
    </source>
</evidence>
<reference evidence="2" key="1">
    <citation type="journal article" date="2019" name="Int. J. Syst. Evol. Microbiol.">
        <title>The Global Catalogue of Microorganisms (GCM) 10K type strain sequencing project: providing services to taxonomists for standard genome sequencing and annotation.</title>
        <authorList>
            <consortium name="The Broad Institute Genomics Platform"/>
            <consortium name="The Broad Institute Genome Sequencing Center for Infectious Disease"/>
            <person name="Wu L."/>
            <person name="Ma J."/>
        </authorList>
    </citation>
    <scope>NUCLEOTIDE SEQUENCE [LARGE SCALE GENOMIC DNA]</scope>
    <source>
        <strain evidence="2">CGMCC 4.1782</strain>
    </source>
</reference>
<dbReference type="RefSeq" id="WP_250430807.1">
    <property type="nucleotide sequence ID" value="NZ_JALPRR010000003.1"/>
</dbReference>
<comment type="caution">
    <text evidence="1">The sequence shown here is derived from an EMBL/GenBank/DDBJ whole genome shotgun (WGS) entry which is preliminary data.</text>
</comment>
<dbReference type="Proteomes" id="UP001597374">
    <property type="component" value="Unassembled WGS sequence"/>
</dbReference>
<dbReference type="InterPro" id="IPR037079">
    <property type="entry name" value="AF2212/PG0164-like_sf"/>
</dbReference>
<dbReference type="InterPro" id="IPR015018">
    <property type="entry name" value="DUF1905"/>
</dbReference>
<dbReference type="Pfam" id="PF08922">
    <property type="entry name" value="DUF1905"/>
    <property type="match status" value="1"/>
</dbReference>
<gene>
    <name evidence="1" type="ORF">ACFSKP_15745</name>
</gene>
<proteinExistence type="predicted"/>
<keyword evidence="2" id="KW-1185">Reference proteome</keyword>
<name>A0ABW5D085_9BACT</name>
<accession>A0ABW5D085</accession>
<evidence type="ECO:0000313" key="2">
    <source>
        <dbReference type="Proteomes" id="UP001597374"/>
    </source>
</evidence>
<sequence>MPDSFLITYKTPIRRLQHLVNMHYLEVPAEVVQQLGGKFNVRLLCTVNSALTFQCGLVALGSGSGYISLNAKRMKELGVRVGEQVQVNLRKDESRYGMEMPAELAELLEQDEEGKRRFGTLTPGRQRYIIHYVASVKSSQLRIDRAILLIENLKMLPAGKESFRGMLGLT</sequence>
<dbReference type="Pfam" id="PF13376">
    <property type="entry name" value="OmdA"/>
    <property type="match status" value="1"/>
</dbReference>
<dbReference type="EMBL" id="JBHUIM010000002">
    <property type="protein sequence ID" value="MFD2247718.1"/>
    <property type="molecule type" value="Genomic_DNA"/>
</dbReference>
<dbReference type="Gene3D" id="2.40.30.100">
    <property type="entry name" value="AF2212/PG0164-like"/>
    <property type="match status" value="1"/>
</dbReference>
<protein>
    <submittedName>
        <fullName evidence="1">YdeI/OmpD-associated family protein</fullName>
    </submittedName>
</protein>
<organism evidence="1 2">
    <name type="scientific">Pontibacter ruber</name>
    <dbReference type="NCBI Taxonomy" id="1343895"/>
    <lineage>
        <taxon>Bacteria</taxon>
        <taxon>Pseudomonadati</taxon>
        <taxon>Bacteroidota</taxon>
        <taxon>Cytophagia</taxon>
        <taxon>Cytophagales</taxon>
        <taxon>Hymenobacteraceae</taxon>
        <taxon>Pontibacter</taxon>
    </lineage>
</organism>